<dbReference type="AlphaFoldDB" id="Q3BNI8"/>
<dbReference type="EMBL" id="AM039952">
    <property type="protein sequence ID" value="CAJ25675.1"/>
    <property type="molecule type" value="Genomic_DNA"/>
</dbReference>
<dbReference type="PROSITE" id="PS50405">
    <property type="entry name" value="GST_CTER"/>
    <property type="match status" value="1"/>
</dbReference>
<evidence type="ECO:0000313" key="3">
    <source>
        <dbReference type="Proteomes" id="UP000007069"/>
    </source>
</evidence>
<dbReference type="eggNOG" id="COG0625">
    <property type="taxonomic scope" value="Bacteria"/>
</dbReference>
<organism evidence="3">
    <name type="scientific">Xanthomonas euvesicatoria pv. vesicatoria (strain 85-10)</name>
    <name type="common">Xanthomonas campestris pv. vesicatoria</name>
    <dbReference type="NCBI Taxonomy" id="316273"/>
    <lineage>
        <taxon>Bacteria</taxon>
        <taxon>Pseudomonadati</taxon>
        <taxon>Pseudomonadota</taxon>
        <taxon>Gammaproteobacteria</taxon>
        <taxon>Lysobacterales</taxon>
        <taxon>Lysobacteraceae</taxon>
        <taxon>Xanthomonas</taxon>
    </lineage>
</organism>
<feature type="domain" description="GST C-terminal" evidence="1">
    <location>
        <begin position="66"/>
        <end position="186"/>
    </location>
</feature>
<dbReference type="Proteomes" id="UP000007069">
    <property type="component" value="Chromosome"/>
</dbReference>
<evidence type="ECO:0000313" key="2">
    <source>
        <dbReference type="EMBL" id="CAJ25675.1"/>
    </source>
</evidence>
<protein>
    <recommendedName>
        <fullName evidence="1">GST C-terminal domain-containing protein</fullName>
    </recommendedName>
</protein>
<dbReference type="Gene3D" id="1.20.1050.10">
    <property type="match status" value="1"/>
</dbReference>
<dbReference type="PANTHER" id="PTHR44051:SF19">
    <property type="entry name" value="DISULFIDE-BOND OXIDOREDUCTASE YFCG"/>
    <property type="match status" value="1"/>
</dbReference>
<accession>Q3BNI8</accession>
<sequence>MRRRSRRGLYLDRSRRRIRRQRHAGVSRAEPEWCGADLAGWCAGAVGIQCDRALPGRPVRACVVSTLAARARAGRSLDGLDHIDVCRSISRSVLGRAAHTGARARSCIAAALAQSGELLARADAALAQQPYLSGEQFAMGDIPLGSFIYAWFEMPIERPELPHLRAWYERLRARPAYQRAVMTALT</sequence>
<dbReference type="Pfam" id="PF00043">
    <property type="entry name" value="GST_C"/>
    <property type="match status" value="1"/>
</dbReference>
<dbReference type="SUPFAM" id="SSF47616">
    <property type="entry name" value="GST C-terminal domain-like"/>
    <property type="match status" value="1"/>
</dbReference>
<dbReference type="InterPro" id="IPR010987">
    <property type="entry name" value="Glutathione-S-Trfase_C-like"/>
</dbReference>
<gene>
    <name evidence="2" type="ordered locus">XCV3944</name>
</gene>
<dbReference type="InterPro" id="IPR036282">
    <property type="entry name" value="Glutathione-S-Trfase_C_sf"/>
</dbReference>
<dbReference type="KEGG" id="xcv:XCV3944"/>
<dbReference type="HOGENOM" id="CLU_1453878_0_0_6"/>
<name>Q3BNI8_XANE5</name>
<proteinExistence type="predicted"/>
<dbReference type="PANTHER" id="PTHR44051">
    <property type="entry name" value="GLUTATHIONE S-TRANSFERASE-RELATED"/>
    <property type="match status" value="1"/>
</dbReference>
<evidence type="ECO:0000259" key="1">
    <source>
        <dbReference type="PROSITE" id="PS50405"/>
    </source>
</evidence>
<dbReference type="InterPro" id="IPR004046">
    <property type="entry name" value="GST_C"/>
</dbReference>
<reference evidence="2 3" key="1">
    <citation type="journal article" date="2005" name="J. Bacteriol.">
        <title>Insights into genome plasticity and pathogenicity of the plant pathogenic Bacterium Xanthomonas campestris pv. vesicatoria revealed by the complete genome sequence.</title>
        <authorList>
            <person name="Thieme F."/>
            <person name="Koebnik R."/>
            <person name="Bekel T."/>
            <person name="Berger C."/>
            <person name="Boch J."/>
            <person name="Buettner D."/>
            <person name="Caldana C."/>
            <person name="Gaigalat L."/>
            <person name="Goesmann A."/>
            <person name="Kay S."/>
            <person name="Kirchner O."/>
            <person name="Lanz C."/>
            <person name="Linke B."/>
            <person name="McHardy A.C."/>
            <person name="Meyer F."/>
            <person name="Mittenhuber G."/>
            <person name="Nies D.H."/>
            <person name="Niesbach-Kloesgen U."/>
            <person name="Patschkowski T."/>
            <person name="Rueckert C."/>
            <person name="Rupp O."/>
            <person name="Schneicker S."/>
            <person name="Schuster S.C."/>
            <person name="Vorhoelter F.J."/>
            <person name="Weber E."/>
            <person name="Puehler A."/>
            <person name="Bonas U."/>
            <person name="Bartels D."/>
            <person name="Kaiser O."/>
        </authorList>
    </citation>
    <scope>NUCLEOTIDE SEQUENCE [LARGE SCALE GENOMIC DNA]</scope>
    <source>
        <strain evidence="2 3">85-10</strain>
    </source>
</reference>